<dbReference type="PANTHER" id="PTHR33360">
    <property type="entry name" value="TRANSPOSASE FOR INSERTION SEQUENCE ELEMENT IS200"/>
    <property type="match status" value="1"/>
</dbReference>
<reference evidence="2 3" key="1">
    <citation type="submission" date="2017-06" db="EMBL/GenBank/DDBJ databases">
        <title>Description of Rhodopirellula bahusiensis sp. nov.</title>
        <authorList>
            <person name="Kizina J."/>
            <person name="Harder J."/>
        </authorList>
    </citation>
    <scope>NUCLEOTIDE SEQUENCE [LARGE SCALE GENOMIC DNA]</scope>
    <source>
        <strain evidence="2 3">SWK21</strain>
    </source>
</reference>
<dbReference type="AlphaFoldDB" id="A0A2G1W0G5"/>
<dbReference type="Pfam" id="PF01797">
    <property type="entry name" value="Y1_Tnp"/>
    <property type="match status" value="1"/>
</dbReference>
<dbReference type="EMBL" id="NIZW01000031">
    <property type="protein sequence ID" value="PHQ32169.1"/>
    <property type="molecule type" value="Genomic_DNA"/>
</dbReference>
<dbReference type="GO" id="GO:0003677">
    <property type="term" value="F:DNA binding"/>
    <property type="evidence" value="ECO:0007669"/>
    <property type="project" value="InterPro"/>
</dbReference>
<dbReference type="SMART" id="SM01321">
    <property type="entry name" value="Y1_Tnp"/>
    <property type="match status" value="1"/>
</dbReference>
<name>A0A2G1W0G5_9BACT</name>
<dbReference type="GeneID" id="90611540"/>
<dbReference type="RefSeq" id="WP_099263732.1">
    <property type="nucleotide sequence ID" value="NZ_NIZW01000031.1"/>
</dbReference>
<dbReference type="InterPro" id="IPR002686">
    <property type="entry name" value="Transposase_17"/>
</dbReference>
<proteinExistence type="predicted"/>
<feature type="domain" description="Transposase IS200-like" evidence="1">
    <location>
        <begin position="5"/>
        <end position="121"/>
    </location>
</feature>
<evidence type="ECO:0000313" key="3">
    <source>
        <dbReference type="Proteomes" id="UP000225740"/>
    </source>
</evidence>
<dbReference type="OrthoDB" id="9798161at2"/>
<protein>
    <submittedName>
        <fullName evidence="2">Transposase</fullName>
    </submittedName>
</protein>
<dbReference type="PANTHER" id="PTHR33360:SF2">
    <property type="entry name" value="TRANSPOSASE FOR INSERTION SEQUENCE ELEMENT IS200"/>
    <property type="match status" value="1"/>
</dbReference>
<dbReference type="Proteomes" id="UP000225740">
    <property type="component" value="Unassembled WGS sequence"/>
</dbReference>
<accession>A0A2G1W0G5</accession>
<dbReference type="GO" id="GO:0004803">
    <property type="term" value="F:transposase activity"/>
    <property type="evidence" value="ECO:0007669"/>
    <property type="project" value="InterPro"/>
</dbReference>
<dbReference type="SUPFAM" id="SSF143422">
    <property type="entry name" value="Transposase IS200-like"/>
    <property type="match status" value="1"/>
</dbReference>
<gene>
    <name evidence="2" type="ORF">CEE69_27040</name>
</gene>
<keyword evidence="3" id="KW-1185">Reference proteome</keyword>
<dbReference type="Gene3D" id="3.30.70.1290">
    <property type="entry name" value="Transposase IS200-like"/>
    <property type="match status" value="1"/>
</dbReference>
<comment type="caution">
    <text evidence="2">The sequence shown here is derived from an EMBL/GenBank/DDBJ whole genome shotgun (WGS) entry which is preliminary data.</text>
</comment>
<sequence>MPQSLARVYLHIVFSTKGRIPWLKDATLRSELYAYMATVLRDNVQSPAIKIGGVEDHVHALLTLNRSFAIKDVVQHMKTETSKWIKRQPKGTTEFAWQAGYGAFSVSQTNVPKVIQYVGNQEKHHRQLSFQDEFRDFCKRHELEIDERYVWD</sequence>
<evidence type="ECO:0000313" key="2">
    <source>
        <dbReference type="EMBL" id="PHQ32169.1"/>
    </source>
</evidence>
<organism evidence="2 3">
    <name type="scientific">Rhodopirellula bahusiensis</name>
    <dbReference type="NCBI Taxonomy" id="2014065"/>
    <lineage>
        <taxon>Bacteria</taxon>
        <taxon>Pseudomonadati</taxon>
        <taxon>Planctomycetota</taxon>
        <taxon>Planctomycetia</taxon>
        <taxon>Pirellulales</taxon>
        <taxon>Pirellulaceae</taxon>
        <taxon>Rhodopirellula</taxon>
    </lineage>
</organism>
<evidence type="ECO:0000259" key="1">
    <source>
        <dbReference type="SMART" id="SM01321"/>
    </source>
</evidence>
<dbReference type="InterPro" id="IPR036515">
    <property type="entry name" value="Transposase_17_sf"/>
</dbReference>
<dbReference type="GO" id="GO:0006313">
    <property type="term" value="P:DNA transposition"/>
    <property type="evidence" value="ECO:0007669"/>
    <property type="project" value="InterPro"/>
</dbReference>